<comment type="caution">
    <text evidence="1">The sequence shown here is derived from an EMBL/GenBank/DDBJ whole genome shotgun (WGS) entry which is preliminary data.</text>
</comment>
<keyword evidence="2" id="KW-1185">Reference proteome</keyword>
<evidence type="ECO:0000313" key="1">
    <source>
        <dbReference type="EMBL" id="KAG0152131.1"/>
    </source>
</evidence>
<name>A0A9P6NZ37_9BASI</name>
<gene>
    <name evidence="1" type="ORF">CROQUDRAFT_650186</name>
</gene>
<reference evidence="1" key="1">
    <citation type="submission" date="2013-11" db="EMBL/GenBank/DDBJ databases">
        <title>Genome sequence of the fusiform rust pathogen reveals effectors for host alternation and coevolution with pine.</title>
        <authorList>
            <consortium name="DOE Joint Genome Institute"/>
            <person name="Smith K."/>
            <person name="Pendleton A."/>
            <person name="Kubisiak T."/>
            <person name="Anderson C."/>
            <person name="Salamov A."/>
            <person name="Aerts A."/>
            <person name="Riley R."/>
            <person name="Clum A."/>
            <person name="Lindquist E."/>
            <person name="Ence D."/>
            <person name="Campbell M."/>
            <person name="Kronenberg Z."/>
            <person name="Feau N."/>
            <person name="Dhillon B."/>
            <person name="Hamelin R."/>
            <person name="Burleigh J."/>
            <person name="Smith J."/>
            <person name="Yandell M."/>
            <person name="Nelson C."/>
            <person name="Grigoriev I."/>
            <person name="Davis J."/>
        </authorList>
    </citation>
    <scope>NUCLEOTIDE SEQUENCE</scope>
    <source>
        <strain evidence="1">G11</strain>
    </source>
</reference>
<accession>A0A9P6NZ37</accession>
<sequence length="122" mass="13659">MSSDGTTTRQSRMMHFILRTYTIRHSMSSDGTKTRQIGMMHFILRTYTIRHGMSSDGTKSRQIGMMPNLPPVFPPVYPPAVPQLCPGWAWPRSTTDCSYCLGLKACDCSSNATTTKNHLQSV</sequence>
<evidence type="ECO:0000313" key="2">
    <source>
        <dbReference type="Proteomes" id="UP000886653"/>
    </source>
</evidence>
<dbReference type="Proteomes" id="UP000886653">
    <property type="component" value="Unassembled WGS sequence"/>
</dbReference>
<organism evidence="1 2">
    <name type="scientific">Cronartium quercuum f. sp. fusiforme G11</name>
    <dbReference type="NCBI Taxonomy" id="708437"/>
    <lineage>
        <taxon>Eukaryota</taxon>
        <taxon>Fungi</taxon>
        <taxon>Dikarya</taxon>
        <taxon>Basidiomycota</taxon>
        <taxon>Pucciniomycotina</taxon>
        <taxon>Pucciniomycetes</taxon>
        <taxon>Pucciniales</taxon>
        <taxon>Coleosporiaceae</taxon>
        <taxon>Cronartium</taxon>
    </lineage>
</organism>
<dbReference type="EMBL" id="MU167209">
    <property type="protein sequence ID" value="KAG0152131.1"/>
    <property type="molecule type" value="Genomic_DNA"/>
</dbReference>
<dbReference type="AlphaFoldDB" id="A0A9P6NZ37"/>
<protein>
    <submittedName>
        <fullName evidence="1">Uncharacterized protein</fullName>
    </submittedName>
</protein>
<proteinExistence type="predicted"/>